<dbReference type="Proteomes" id="UP000265120">
    <property type="component" value="Chromosome W"/>
</dbReference>
<protein>
    <submittedName>
        <fullName evidence="1">Uncharacterized protein</fullName>
    </submittedName>
</protein>
<organism evidence="1 2">
    <name type="scientific">Cynoglossus semilaevis</name>
    <name type="common">Tongue sole</name>
    <dbReference type="NCBI Taxonomy" id="244447"/>
    <lineage>
        <taxon>Eukaryota</taxon>
        <taxon>Metazoa</taxon>
        <taxon>Chordata</taxon>
        <taxon>Craniata</taxon>
        <taxon>Vertebrata</taxon>
        <taxon>Euteleostomi</taxon>
        <taxon>Actinopterygii</taxon>
        <taxon>Neopterygii</taxon>
        <taxon>Teleostei</taxon>
        <taxon>Neoteleostei</taxon>
        <taxon>Acanthomorphata</taxon>
        <taxon>Carangaria</taxon>
        <taxon>Pleuronectiformes</taxon>
        <taxon>Pleuronectoidei</taxon>
        <taxon>Cynoglossidae</taxon>
        <taxon>Cynoglossinae</taxon>
        <taxon>Cynoglossus</taxon>
    </lineage>
</organism>
<reference evidence="1" key="3">
    <citation type="submission" date="2025-09" db="UniProtKB">
        <authorList>
            <consortium name="Ensembl"/>
        </authorList>
    </citation>
    <scope>IDENTIFICATION</scope>
</reference>
<dbReference type="GeneTree" id="ENSGT00940000177238"/>
<accession>A0A3P8W015</accession>
<evidence type="ECO:0000313" key="2">
    <source>
        <dbReference type="Proteomes" id="UP000265120"/>
    </source>
</evidence>
<dbReference type="SUPFAM" id="SSF58069">
    <property type="entry name" value="Virus ectodomain"/>
    <property type="match status" value="1"/>
</dbReference>
<sequence length="128" mass="14471">MVSDARSGTVQTFLLKRIVSNVRENLTASVLHLAEFVKDDPEKRAMKTMIMKNRMPSDFLLAEKGGVCALVGDYCCTFIPDSTDNITQIIGEVQALQEHLQSQKDDSHWTWDKNLGARNLVPNLHQRK</sequence>
<name>A0A3P8W015_CYNSE</name>
<dbReference type="STRING" id="244447.ENSCSEP00000018946"/>
<dbReference type="AlphaFoldDB" id="A0A3P8W015"/>
<dbReference type="Ensembl" id="ENSCSET00000019180.1">
    <property type="protein sequence ID" value="ENSCSEP00000018946.1"/>
    <property type="gene ID" value="ENSCSEG00000012130.1"/>
</dbReference>
<dbReference type="InParanoid" id="A0A3P8W015"/>
<dbReference type="PANTHER" id="PTHR10424">
    <property type="entry name" value="VIRAL ENVELOPE PROTEIN"/>
    <property type="match status" value="1"/>
</dbReference>
<keyword evidence="2" id="KW-1185">Reference proteome</keyword>
<dbReference type="Gene3D" id="1.10.287.210">
    <property type="match status" value="1"/>
</dbReference>
<proteinExistence type="predicted"/>
<reference evidence="1" key="2">
    <citation type="submission" date="2025-08" db="UniProtKB">
        <authorList>
            <consortium name="Ensembl"/>
        </authorList>
    </citation>
    <scope>IDENTIFICATION</scope>
</reference>
<reference evidence="1 2" key="1">
    <citation type="journal article" date="2014" name="Nat. Genet.">
        <title>Whole-genome sequence of a flatfish provides insights into ZW sex chromosome evolution and adaptation to a benthic lifestyle.</title>
        <authorList>
            <person name="Chen S."/>
            <person name="Zhang G."/>
            <person name="Shao C."/>
            <person name="Huang Q."/>
            <person name="Liu G."/>
            <person name="Zhang P."/>
            <person name="Song W."/>
            <person name="An N."/>
            <person name="Chalopin D."/>
            <person name="Volff J.N."/>
            <person name="Hong Y."/>
            <person name="Li Q."/>
            <person name="Sha Z."/>
            <person name="Zhou H."/>
            <person name="Xie M."/>
            <person name="Yu Q."/>
            <person name="Liu Y."/>
            <person name="Xiang H."/>
            <person name="Wang N."/>
            <person name="Wu K."/>
            <person name="Yang C."/>
            <person name="Zhou Q."/>
            <person name="Liao X."/>
            <person name="Yang L."/>
            <person name="Hu Q."/>
            <person name="Zhang J."/>
            <person name="Meng L."/>
            <person name="Jin L."/>
            <person name="Tian Y."/>
            <person name="Lian J."/>
            <person name="Yang J."/>
            <person name="Miao G."/>
            <person name="Liu S."/>
            <person name="Liang Z."/>
            <person name="Yan F."/>
            <person name="Li Y."/>
            <person name="Sun B."/>
            <person name="Zhang H."/>
            <person name="Zhang J."/>
            <person name="Zhu Y."/>
            <person name="Du M."/>
            <person name="Zhao Y."/>
            <person name="Schartl M."/>
            <person name="Tang Q."/>
            <person name="Wang J."/>
        </authorList>
    </citation>
    <scope>NUCLEOTIDE SEQUENCE</scope>
</reference>
<evidence type="ECO:0000313" key="1">
    <source>
        <dbReference type="Ensembl" id="ENSCSEP00000018946.1"/>
    </source>
</evidence>
<dbReference type="InterPro" id="IPR018154">
    <property type="entry name" value="TLV/ENV_coat_polyprotein"/>
</dbReference>